<name>S8DNM0_FOMSC</name>
<feature type="region of interest" description="Disordered" evidence="1">
    <location>
        <begin position="456"/>
        <end position="482"/>
    </location>
</feature>
<dbReference type="AlphaFoldDB" id="S8DNM0"/>
<accession>S8DNM0</accession>
<keyword evidence="3" id="KW-1185">Reference proteome</keyword>
<feature type="compositionally biased region" description="Low complexity" evidence="1">
    <location>
        <begin position="171"/>
        <end position="183"/>
    </location>
</feature>
<reference evidence="2 3" key="1">
    <citation type="journal article" date="2012" name="Science">
        <title>The Paleozoic origin of enzymatic lignin decomposition reconstructed from 31 fungal genomes.</title>
        <authorList>
            <person name="Floudas D."/>
            <person name="Binder M."/>
            <person name="Riley R."/>
            <person name="Barry K."/>
            <person name="Blanchette R.A."/>
            <person name="Henrissat B."/>
            <person name="Martinez A.T."/>
            <person name="Otillar R."/>
            <person name="Spatafora J.W."/>
            <person name="Yadav J.S."/>
            <person name="Aerts A."/>
            <person name="Benoit I."/>
            <person name="Boyd A."/>
            <person name="Carlson A."/>
            <person name="Copeland A."/>
            <person name="Coutinho P.M."/>
            <person name="de Vries R.P."/>
            <person name="Ferreira P."/>
            <person name="Findley K."/>
            <person name="Foster B."/>
            <person name="Gaskell J."/>
            <person name="Glotzer D."/>
            <person name="Gorecki P."/>
            <person name="Heitman J."/>
            <person name="Hesse C."/>
            <person name="Hori C."/>
            <person name="Igarashi K."/>
            <person name="Jurgens J.A."/>
            <person name="Kallen N."/>
            <person name="Kersten P."/>
            <person name="Kohler A."/>
            <person name="Kuees U."/>
            <person name="Kumar T.K.A."/>
            <person name="Kuo A."/>
            <person name="LaButti K."/>
            <person name="Larrondo L.F."/>
            <person name="Lindquist E."/>
            <person name="Ling A."/>
            <person name="Lombard V."/>
            <person name="Lucas S."/>
            <person name="Lundell T."/>
            <person name="Martin R."/>
            <person name="McLaughlin D.J."/>
            <person name="Morgenstern I."/>
            <person name="Morin E."/>
            <person name="Murat C."/>
            <person name="Nagy L.G."/>
            <person name="Nolan M."/>
            <person name="Ohm R.A."/>
            <person name="Patyshakuliyeva A."/>
            <person name="Rokas A."/>
            <person name="Ruiz-Duenas F.J."/>
            <person name="Sabat G."/>
            <person name="Salamov A."/>
            <person name="Samejima M."/>
            <person name="Schmutz J."/>
            <person name="Slot J.C."/>
            <person name="St John F."/>
            <person name="Stenlid J."/>
            <person name="Sun H."/>
            <person name="Sun S."/>
            <person name="Syed K."/>
            <person name="Tsang A."/>
            <person name="Wiebenga A."/>
            <person name="Young D."/>
            <person name="Pisabarro A."/>
            <person name="Eastwood D.C."/>
            <person name="Martin F."/>
            <person name="Cullen D."/>
            <person name="Grigoriev I.V."/>
            <person name="Hibbett D.S."/>
        </authorList>
    </citation>
    <scope>NUCLEOTIDE SEQUENCE</scope>
    <source>
        <strain evidence="3">FP-58527</strain>
    </source>
</reference>
<feature type="compositionally biased region" description="Basic residues" evidence="1">
    <location>
        <begin position="204"/>
        <end position="217"/>
    </location>
</feature>
<feature type="compositionally biased region" description="Low complexity" evidence="1">
    <location>
        <begin position="17"/>
        <end position="29"/>
    </location>
</feature>
<feature type="region of interest" description="Disordered" evidence="1">
    <location>
        <begin position="154"/>
        <end position="239"/>
    </location>
</feature>
<gene>
    <name evidence="2" type="ORF">FOMPIDRAFT_1019717</name>
</gene>
<evidence type="ECO:0000313" key="2">
    <source>
        <dbReference type="EMBL" id="EPS94976.1"/>
    </source>
</evidence>
<dbReference type="OrthoDB" id="10612399at2759"/>
<dbReference type="Proteomes" id="UP000015241">
    <property type="component" value="Unassembled WGS sequence"/>
</dbReference>
<organism evidence="2 3">
    <name type="scientific">Fomitopsis schrenkii</name>
    <name type="common">Brown rot fungus</name>
    <dbReference type="NCBI Taxonomy" id="2126942"/>
    <lineage>
        <taxon>Eukaryota</taxon>
        <taxon>Fungi</taxon>
        <taxon>Dikarya</taxon>
        <taxon>Basidiomycota</taxon>
        <taxon>Agaricomycotina</taxon>
        <taxon>Agaricomycetes</taxon>
        <taxon>Polyporales</taxon>
        <taxon>Fomitopsis</taxon>
    </lineage>
</organism>
<dbReference type="EMBL" id="KE504218">
    <property type="protein sequence ID" value="EPS94976.1"/>
    <property type="molecule type" value="Genomic_DNA"/>
</dbReference>
<dbReference type="HOGENOM" id="CLU_478993_0_0_1"/>
<feature type="compositionally biased region" description="Basic residues" evidence="1">
    <location>
        <begin position="67"/>
        <end position="80"/>
    </location>
</feature>
<proteinExistence type="predicted"/>
<dbReference type="InParanoid" id="S8DNM0"/>
<protein>
    <submittedName>
        <fullName evidence="2">Uncharacterized protein</fullName>
    </submittedName>
</protein>
<feature type="region of interest" description="Disordered" evidence="1">
    <location>
        <begin position="1"/>
        <end position="90"/>
    </location>
</feature>
<feature type="compositionally biased region" description="Polar residues" evidence="1">
    <location>
        <begin position="45"/>
        <end position="55"/>
    </location>
</feature>
<sequence length="569" mass="59558">MPASPSLRETQEAETMPSTDPDSSVDTSSAESPSDSTAGDDVPPQSESGLDTNDSPEAGATEDPPARRKRPRHPRARGGRRIQEAKARKAARIAAQEAAAAEAARLATDVEVAGATAEIETDAARILAEPGALGVEAEAACALLEAQEAHNLEEAEAARAADEAEAEAEAARAASGDEAAAAEVFEASHSASNGLEDPAESEAKKRRRRQRRNRLKANSRAVDFASASSHDQGVEVGADDAASGSAELFCERTPISDSISTSSSLGSLRILSQPPTPSLGTLRAWPSEPFMELDDDDVSEEGIADGGDALPCFDPLEDPLSSKNTGLKYMEPLEASTLAHTSSLPLSELKYGQPLADVVVGKSTQRGADAMGLRPISEFRNATCSKFHFAAAPSLFSGPLYLPNPDALDASLASNAHCGSHLAPPILRLDACPAPSPQLSQSHYALLQTLFPDGNSGTPRIHRVSEPLPPHTDNSAASSDDPADTLAHDLWVTQKEISSLKGSMATLLARMDSTRSAYASGTAAKQASRAREEARAVHVLRSLLKDMERISVLTVCLTAAVQSGNASSV</sequence>
<evidence type="ECO:0000313" key="3">
    <source>
        <dbReference type="Proteomes" id="UP000015241"/>
    </source>
</evidence>
<evidence type="ECO:0000256" key="1">
    <source>
        <dbReference type="SAM" id="MobiDB-lite"/>
    </source>
</evidence>